<protein>
    <submittedName>
        <fullName evidence="1">Uncharacterized protein</fullName>
    </submittedName>
</protein>
<organism evidence="1">
    <name type="scientific">Timema monikensis</name>
    <dbReference type="NCBI Taxonomy" id="170555"/>
    <lineage>
        <taxon>Eukaryota</taxon>
        <taxon>Metazoa</taxon>
        <taxon>Ecdysozoa</taxon>
        <taxon>Arthropoda</taxon>
        <taxon>Hexapoda</taxon>
        <taxon>Insecta</taxon>
        <taxon>Pterygota</taxon>
        <taxon>Neoptera</taxon>
        <taxon>Polyneoptera</taxon>
        <taxon>Phasmatodea</taxon>
        <taxon>Timematodea</taxon>
        <taxon>Timematoidea</taxon>
        <taxon>Timematidae</taxon>
        <taxon>Timema</taxon>
    </lineage>
</organism>
<gene>
    <name evidence="1" type="ORF">TMSB3V08_LOCUS3760</name>
</gene>
<name>A0A7R9E5K7_9NEOP</name>
<sequence length="296" mass="33277">MGSKTRRCALMKKRNKAFFAHMMTSEYGPLFESRGVSRRGTGFEASVTYRDVMPSSLRRTLYVAWMGGSRTLFKVLTGKPSGKIPLGRPRRGWEENIRIKDWIELAQDRDRFHFVARVSWHCESNSALSTWQSRLPPHPFYVRMRTTVKHHVTGTVKCTVPYKDFCLKELGSVPTVACRNSGTHLGKTTLSILVLDSNLNFLVIDSLAYCKSSVCLCAAETSVSAAQQKSSALFKDKSASLSICSVNLGSFDSHHNTIFDHKWRPMIHVISRYLDVLACTLRSSYQGAKLVSLGLE</sequence>
<evidence type="ECO:0000313" key="1">
    <source>
        <dbReference type="EMBL" id="CAD7426892.1"/>
    </source>
</evidence>
<dbReference type="EMBL" id="OB793302">
    <property type="protein sequence ID" value="CAD7426892.1"/>
    <property type="molecule type" value="Genomic_DNA"/>
</dbReference>
<accession>A0A7R9E5K7</accession>
<proteinExistence type="predicted"/>
<dbReference type="AlphaFoldDB" id="A0A7R9E5K7"/>
<reference evidence="1" key="1">
    <citation type="submission" date="2020-11" db="EMBL/GenBank/DDBJ databases">
        <authorList>
            <person name="Tran Van P."/>
        </authorList>
    </citation>
    <scope>NUCLEOTIDE SEQUENCE</scope>
</reference>